<comment type="caution">
    <text evidence="5">The sequence shown here is derived from an EMBL/GenBank/DDBJ whole genome shotgun (WGS) entry which is preliminary data.</text>
</comment>
<protein>
    <submittedName>
        <fullName evidence="5">Glycosyltransferase involved in cell wall biosynthesis</fullName>
    </submittedName>
</protein>
<dbReference type="InterPro" id="IPR001173">
    <property type="entry name" value="Glyco_trans_2-like"/>
</dbReference>
<keyword evidence="3 5" id="KW-0808">Transferase</keyword>
<dbReference type="Proteomes" id="UP000517753">
    <property type="component" value="Unassembled WGS sequence"/>
</dbReference>
<evidence type="ECO:0000256" key="2">
    <source>
        <dbReference type="ARBA" id="ARBA00022676"/>
    </source>
</evidence>
<dbReference type="AlphaFoldDB" id="A0A7Y9FS05"/>
<name>A0A7Y9FS05_9SPHN</name>
<evidence type="ECO:0000313" key="6">
    <source>
        <dbReference type="Proteomes" id="UP000517753"/>
    </source>
</evidence>
<dbReference type="SUPFAM" id="SSF53448">
    <property type="entry name" value="Nucleotide-diphospho-sugar transferases"/>
    <property type="match status" value="1"/>
</dbReference>
<dbReference type="PANTHER" id="PTHR43685:SF5">
    <property type="entry name" value="GLYCOSYLTRANSFERASE EPSE-RELATED"/>
    <property type="match status" value="1"/>
</dbReference>
<keyword evidence="2" id="KW-0328">Glycosyltransferase</keyword>
<dbReference type="InterPro" id="IPR050834">
    <property type="entry name" value="Glycosyltransf_2"/>
</dbReference>
<accession>A0A7Y9FS05</accession>
<sequence length="280" mass="30906">MTLPAVTPPPPNISVVCAFFNEAAVILDAIKSLNEQTFRNFDVIFIDDASTDGSAEIIKAHADFPYRILRNDCNLGLAASLNRGVAAATGTLIARHDADDVMLPDRLSHQVAFFADADLVLLGGQAQKIDDHGTPFGTLAMPCSDQDCRFALNFYPPFVHPAVMYRKADVEAVGGYDAATFPAEDYDLWCRLAERGRIGNTDHTVLKYRVRSSGSITSDRRQTQLRKHAEVMRCYRFFGAPSLRGTALHIRRIFRLLTLFGGTDRLSLISKIGRMAAPSR</sequence>
<dbReference type="RefSeq" id="WP_179510469.1">
    <property type="nucleotide sequence ID" value="NZ_JACCBY010000008.1"/>
</dbReference>
<evidence type="ECO:0000259" key="4">
    <source>
        <dbReference type="Pfam" id="PF00535"/>
    </source>
</evidence>
<evidence type="ECO:0000256" key="1">
    <source>
        <dbReference type="ARBA" id="ARBA00006739"/>
    </source>
</evidence>
<dbReference type="GO" id="GO:0016757">
    <property type="term" value="F:glycosyltransferase activity"/>
    <property type="evidence" value="ECO:0007669"/>
    <property type="project" value="UniProtKB-KW"/>
</dbReference>
<organism evidence="5 6">
    <name type="scientific">Sphingomonas melonis</name>
    <dbReference type="NCBI Taxonomy" id="152682"/>
    <lineage>
        <taxon>Bacteria</taxon>
        <taxon>Pseudomonadati</taxon>
        <taxon>Pseudomonadota</taxon>
        <taxon>Alphaproteobacteria</taxon>
        <taxon>Sphingomonadales</taxon>
        <taxon>Sphingomonadaceae</taxon>
        <taxon>Sphingomonas</taxon>
    </lineage>
</organism>
<proteinExistence type="inferred from homology"/>
<keyword evidence="6" id="KW-1185">Reference proteome</keyword>
<evidence type="ECO:0000313" key="5">
    <source>
        <dbReference type="EMBL" id="NYD92077.1"/>
    </source>
</evidence>
<reference evidence="5 6" key="1">
    <citation type="submission" date="2020-08" db="EMBL/GenBank/DDBJ databases">
        <title>The Agave Microbiome: Exploring the role of microbial communities in plant adaptations to desert environments.</title>
        <authorList>
            <person name="Partida-Martinez L.P."/>
        </authorList>
    </citation>
    <scope>NUCLEOTIDE SEQUENCE [LARGE SCALE GENOMIC DNA]</scope>
    <source>
        <strain evidence="5 6">AS2.3</strain>
    </source>
</reference>
<comment type="similarity">
    <text evidence="1">Belongs to the glycosyltransferase 2 family.</text>
</comment>
<dbReference type="InterPro" id="IPR029044">
    <property type="entry name" value="Nucleotide-diphossugar_trans"/>
</dbReference>
<dbReference type="PANTHER" id="PTHR43685">
    <property type="entry name" value="GLYCOSYLTRANSFERASE"/>
    <property type="match status" value="1"/>
</dbReference>
<dbReference type="EMBL" id="JACCBY010000008">
    <property type="protein sequence ID" value="NYD92077.1"/>
    <property type="molecule type" value="Genomic_DNA"/>
</dbReference>
<feature type="domain" description="Glycosyltransferase 2-like" evidence="4">
    <location>
        <begin position="14"/>
        <end position="138"/>
    </location>
</feature>
<dbReference type="Gene3D" id="3.90.550.10">
    <property type="entry name" value="Spore Coat Polysaccharide Biosynthesis Protein SpsA, Chain A"/>
    <property type="match status" value="1"/>
</dbReference>
<gene>
    <name evidence="5" type="ORF">HD841_003897</name>
</gene>
<evidence type="ECO:0000256" key="3">
    <source>
        <dbReference type="ARBA" id="ARBA00022679"/>
    </source>
</evidence>
<dbReference type="Pfam" id="PF00535">
    <property type="entry name" value="Glycos_transf_2"/>
    <property type="match status" value="1"/>
</dbReference>